<organism evidence="1">
    <name type="scientific">Cupriavidus necator</name>
    <name type="common">Alcaligenes eutrophus</name>
    <name type="synonym">Ralstonia eutropha</name>
    <dbReference type="NCBI Taxonomy" id="106590"/>
    <lineage>
        <taxon>Bacteria</taxon>
        <taxon>Pseudomonadati</taxon>
        <taxon>Pseudomonadota</taxon>
        <taxon>Betaproteobacteria</taxon>
        <taxon>Burkholderiales</taxon>
        <taxon>Burkholderiaceae</taxon>
        <taxon>Cupriavidus</taxon>
    </lineage>
</organism>
<accession>A0A1K0JPC8</accession>
<protein>
    <submittedName>
        <fullName evidence="1">Uncharacterized protein</fullName>
    </submittedName>
</protein>
<gene>
    <name evidence="1" type="ORF">CNECB9_3480091</name>
</gene>
<sequence>MWRAGVLPHILGACDDCLQTTAAYRFRANEQIDWRDVMQPIGAHGGAAEEESWTR</sequence>
<proteinExistence type="predicted"/>
<evidence type="ECO:0000313" key="1">
    <source>
        <dbReference type="EMBL" id="SCU76934.1"/>
    </source>
</evidence>
<dbReference type="AlphaFoldDB" id="A0A1K0JPC8"/>
<name>A0A1K0JPC8_CUPNE</name>
<dbReference type="EMBL" id="FMSH01000277">
    <property type="protein sequence ID" value="SCU76934.1"/>
    <property type="molecule type" value="Genomic_DNA"/>
</dbReference>
<reference evidence="1" key="1">
    <citation type="submission" date="2016-09" db="EMBL/GenBank/DDBJ databases">
        <authorList>
            <person name="Capua I."/>
            <person name="De Benedictis P."/>
            <person name="Joannis T."/>
            <person name="Lombin L.H."/>
            <person name="Cattoli G."/>
        </authorList>
    </citation>
    <scope>NUCLEOTIDE SEQUENCE</scope>
    <source>
        <strain evidence="1">B9</strain>
    </source>
</reference>